<dbReference type="AlphaFoldDB" id="D5EEN0"/>
<dbReference type="HOGENOM" id="CLU_023982_2_3_0"/>
<evidence type="ECO:0000256" key="7">
    <source>
        <dbReference type="PIRSR" id="PIRSR600715-1"/>
    </source>
</evidence>
<feature type="transmembrane region" description="Helical" evidence="8">
    <location>
        <begin position="191"/>
        <end position="208"/>
    </location>
</feature>
<dbReference type="STRING" id="572547.Amico_0881"/>
<feature type="transmembrane region" description="Helical" evidence="8">
    <location>
        <begin position="264"/>
        <end position="290"/>
    </location>
</feature>
<keyword evidence="5 8" id="KW-1133">Transmembrane helix</keyword>
<comment type="subcellular location">
    <subcellularLocation>
        <location evidence="1">Cell membrane</location>
        <topology evidence="1">Multi-pass membrane protein</topology>
    </subcellularLocation>
</comment>
<feature type="transmembrane region" description="Helical" evidence="8">
    <location>
        <begin position="220"/>
        <end position="244"/>
    </location>
</feature>
<name>D5EEN0_AMICL</name>
<dbReference type="eggNOG" id="COG0472">
    <property type="taxonomic scope" value="Bacteria"/>
</dbReference>
<evidence type="ECO:0000256" key="6">
    <source>
        <dbReference type="ARBA" id="ARBA00023136"/>
    </source>
</evidence>
<reference evidence="9 10" key="1">
    <citation type="journal article" date="2010" name="Stand. Genomic Sci.">
        <title>Complete genome sequence of Aminobacterium colombiense type strain (ALA-1).</title>
        <authorList>
            <person name="Chertkov O."/>
            <person name="Sikorski J."/>
            <person name="Brambilla E."/>
            <person name="Lapidus A."/>
            <person name="Copeland A."/>
            <person name="Glavina Del Rio T."/>
            <person name="Nolan M."/>
            <person name="Lucas S."/>
            <person name="Tice H."/>
            <person name="Cheng J.F."/>
            <person name="Han C."/>
            <person name="Detter J.C."/>
            <person name="Bruce D."/>
            <person name="Tapia R."/>
            <person name="Goodwin L."/>
            <person name="Pitluck S."/>
            <person name="Liolios K."/>
            <person name="Ivanova N."/>
            <person name="Mavromatis K."/>
            <person name="Ovchinnikova G."/>
            <person name="Pati A."/>
            <person name="Chen A."/>
            <person name="Palaniappan K."/>
            <person name="Land M."/>
            <person name="Hauser L."/>
            <person name="Chang Y.J."/>
            <person name="Jeffries C.D."/>
            <person name="Spring S."/>
            <person name="Rohde M."/>
            <person name="Goker M."/>
            <person name="Bristow J."/>
            <person name="Eisen J.A."/>
            <person name="Markowitz V."/>
            <person name="Hugenholtz P."/>
            <person name="Kyrpides N.C."/>
            <person name="Klenk H.P."/>
        </authorList>
    </citation>
    <scope>NUCLEOTIDE SEQUENCE [LARGE SCALE GENOMIC DNA]</scope>
    <source>
        <strain evidence="10">DSM 12261 / ALA-1</strain>
    </source>
</reference>
<protein>
    <submittedName>
        <fullName evidence="9">Glycosyl transferase, family 4, conserved region</fullName>
    </submittedName>
</protein>
<feature type="transmembrane region" description="Helical" evidence="8">
    <location>
        <begin position="123"/>
        <end position="151"/>
    </location>
</feature>
<feature type="transmembrane region" description="Helical" evidence="8">
    <location>
        <begin position="44"/>
        <end position="63"/>
    </location>
</feature>
<evidence type="ECO:0000256" key="1">
    <source>
        <dbReference type="ARBA" id="ARBA00004651"/>
    </source>
</evidence>
<evidence type="ECO:0000256" key="4">
    <source>
        <dbReference type="ARBA" id="ARBA00022692"/>
    </source>
</evidence>
<feature type="transmembrane region" description="Helical" evidence="8">
    <location>
        <begin position="69"/>
        <end position="87"/>
    </location>
</feature>
<keyword evidence="3 9" id="KW-0808">Transferase</keyword>
<proteinExistence type="predicted"/>
<feature type="transmembrane region" description="Helical" evidence="8">
    <location>
        <begin position="163"/>
        <end position="179"/>
    </location>
</feature>
<dbReference type="GO" id="GO:0044038">
    <property type="term" value="P:cell wall macromolecule biosynthetic process"/>
    <property type="evidence" value="ECO:0007669"/>
    <property type="project" value="TreeGrafter"/>
</dbReference>
<comment type="cofactor">
    <cofactor evidence="7">
        <name>Mg(2+)</name>
        <dbReference type="ChEBI" id="CHEBI:18420"/>
    </cofactor>
</comment>
<feature type="transmembrane region" description="Helical" evidence="8">
    <location>
        <begin position="99"/>
        <end position="117"/>
    </location>
</feature>
<gene>
    <name evidence="9" type="ordered locus">Amico_0881</name>
</gene>
<accession>D5EEN0</accession>
<feature type="binding site" evidence="7">
    <location>
        <position position="188"/>
    </location>
    <ligand>
        <name>Mg(2+)</name>
        <dbReference type="ChEBI" id="CHEBI:18420"/>
    </ligand>
</feature>
<dbReference type="GO" id="GO:0005886">
    <property type="term" value="C:plasma membrane"/>
    <property type="evidence" value="ECO:0007669"/>
    <property type="project" value="UniProtKB-SubCell"/>
</dbReference>
<keyword evidence="2" id="KW-1003">Cell membrane</keyword>
<keyword evidence="4 8" id="KW-0812">Transmembrane</keyword>
<evidence type="ECO:0000256" key="8">
    <source>
        <dbReference type="SAM" id="Phobius"/>
    </source>
</evidence>
<keyword evidence="7" id="KW-0479">Metal-binding</keyword>
<keyword evidence="10" id="KW-1185">Reference proteome</keyword>
<dbReference type="GO" id="GO:0046872">
    <property type="term" value="F:metal ion binding"/>
    <property type="evidence" value="ECO:0007669"/>
    <property type="project" value="UniProtKB-KW"/>
</dbReference>
<dbReference type="InterPro" id="IPR000715">
    <property type="entry name" value="Glycosyl_transferase_4"/>
</dbReference>
<keyword evidence="6 8" id="KW-0472">Membrane</keyword>
<dbReference type="Pfam" id="PF00953">
    <property type="entry name" value="Glycos_transf_4"/>
    <property type="match status" value="1"/>
</dbReference>
<evidence type="ECO:0000256" key="3">
    <source>
        <dbReference type="ARBA" id="ARBA00022679"/>
    </source>
</evidence>
<keyword evidence="7" id="KW-0460">Magnesium</keyword>
<dbReference type="GO" id="GO:0009103">
    <property type="term" value="P:lipopolysaccharide biosynthetic process"/>
    <property type="evidence" value="ECO:0007669"/>
    <property type="project" value="TreeGrafter"/>
</dbReference>
<evidence type="ECO:0000313" key="10">
    <source>
        <dbReference type="Proteomes" id="UP000002366"/>
    </source>
</evidence>
<feature type="transmembrane region" description="Helical" evidence="8">
    <location>
        <begin position="6"/>
        <end position="23"/>
    </location>
</feature>
<organism evidence="9 10">
    <name type="scientific">Aminobacterium colombiense (strain DSM 12261 / ALA-1)</name>
    <dbReference type="NCBI Taxonomy" id="572547"/>
    <lineage>
        <taxon>Bacteria</taxon>
        <taxon>Thermotogati</taxon>
        <taxon>Synergistota</taxon>
        <taxon>Synergistia</taxon>
        <taxon>Synergistales</taxon>
        <taxon>Aminobacteriaceae</taxon>
        <taxon>Aminobacterium</taxon>
    </lineage>
</organism>
<dbReference type="CDD" id="cd06853">
    <property type="entry name" value="GT_WecA_like"/>
    <property type="match status" value="1"/>
</dbReference>
<evidence type="ECO:0000256" key="2">
    <source>
        <dbReference type="ARBA" id="ARBA00022475"/>
    </source>
</evidence>
<dbReference type="GO" id="GO:0071555">
    <property type="term" value="P:cell wall organization"/>
    <property type="evidence" value="ECO:0007669"/>
    <property type="project" value="TreeGrafter"/>
</dbReference>
<feature type="binding site" evidence="7">
    <location>
        <position position="135"/>
    </location>
    <ligand>
        <name>Mg(2+)</name>
        <dbReference type="ChEBI" id="CHEBI:18420"/>
    </ligand>
</feature>
<dbReference type="PANTHER" id="PTHR22926">
    <property type="entry name" value="PHOSPHO-N-ACETYLMURAMOYL-PENTAPEPTIDE-TRANSFERASE"/>
    <property type="match status" value="1"/>
</dbReference>
<dbReference type="GO" id="GO:0016780">
    <property type="term" value="F:phosphotransferase activity, for other substituted phosphate groups"/>
    <property type="evidence" value="ECO:0007669"/>
    <property type="project" value="InterPro"/>
</dbReference>
<dbReference type="EMBL" id="CP001997">
    <property type="protein sequence ID" value="ADE57012.1"/>
    <property type="molecule type" value="Genomic_DNA"/>
</dbReference>
<evidence type="ECO:0000256" key="5">
    <source>
        <dbReference type="ARBA" id="ARBA00022989"/>
    </source>
</evidence>
<sequence length="295" mass="33083">MLRLIFICILMMGWGAGMTPLSMKLSNRYRILDVPGGRKIHLGNIPRGAGIVLWMGYLLWILLCAPENFFLKLLSIGATIVFLCGYWDDIKPLNPKIRLILHLFAAAFVLLPFNIPFSHRVLLIVWIAGVTSAYNIIDGLNGLCLFMFVIAALTASRFGTPEIWWPIAAVAVGVLHWNFPQARTFLGDGGSTLLGYLFASQLIFSFYQSGNYSRISSSELALLLLLWGGVPVVDTLASILRRIIERRSPFMPDRGHLHHRLLDRGLSSIATLSIMALLQWVLLELGMFFYGRFTL</sequence>
<dbReference type="Proteomes" id="UP000002366">
    <property type="component" value="Chromosome"/>
</dbReference>
<evidence type="ECO:0000313" key="9">
    <source>
        <dbReference type="EMBL" id="ADE57012.1"/>
    </source>
</evidence>
<dbReference type="PANTHER" id="PTHR22926:SF3">
    <property type="entry name" value="UNDECAPRENYL-PHOSPHATE ALPHA-N-ACETYLGLUCOSAMINYL 1-PHOSPHATE TRANSFERASE"/>
    <property type="match status" value="1"/>
</dbReference>
<dbReference type="KEGG" id="aco:Amico_0881"/>